<accession>A0A2K1JUC6</accession>
<reference evidence="8 10" key="1">
    <citation type="journal article" date="2008" name="Science">
        <title>The Physcomitrella genome reveals evolutionary insights into the conquest of land by plants.</title>
        <authorList>
            <person name="Rensing S."/>
            <person name="Lang D."/>
            <person name="Zimmer A."/>
            <person name="Terry A."/>
            <person name="Salamov A."/>
            <person name="Shapiro H."/>
            <person name="Nishiyama T."/>
            <person name="Perroud P.-F."/>
            <person name="Lindquist E."/>
            <person name="Kamisugi Y."/>
            <person name="Tanahashi T."/>
            <person name="Sakakibara K."/>
            <person name="Fujita T."/>
            <person name="Oishi K."/>
            <person name="Shin-I T."/>
            <person name="Kuroki Y."/>
            <person name="Toyoda A."/>
            <person name="Suzuki Y."/>
            <person name="Hashimoto A."/>
            <person name="Yamaguchi K."/>
            <person name="Sugano A."/>
            <person name="Kohara Y."/>
            <person name="Fujiyama A."/>
            <person name="Anterola A."/>
            <person name="Aoki S."/>
            <person name="Ashton N."/>
            <person name="Barbazuk W.B."/>
            <person name="Barker E."/>
            <person name="Bennetzen J."/>
            <person name="Bezanilla M."/>
            <person name="Blankenship R."/>
            <person name="Cho S.H."/>
            <person name="Dutcher S."/>
            <person name="Estelle M."/>
            <person name="Fawcett J.A."/>
            <person name="Gundlach H."/>
            <person name="Hanada K."/>
            <person name="Heyl A."/>
            <person name="Hicks K.A."/>
            <person name="Hugh J."/>
            <person name="Lohr M."/>
            <person name="Mayer K."/>
            <person name="Melkozernov A."/>
            <person name="Murata T."/>
            <person name="Nelson D."/>
            <person name="Pils B."/>
            <person name="Prigge M."/>
            <person name="Reiss B."/>
            <person name="Renner T."/>
            <person name="Rombauts S."/>
            <person name="Rushton P."/>
            <person name="Sanderfoot A."/>
            <person name="Schween G."/>
            <person name="Shiu S.-H."/>
            <person name="Stueber K."/>
            <person name="Theodoulou F.L."/>
            <person name="Tu H."/>
            <person name="Van de Peer Y."/>
            <person name="Verrier P.J."/>
            <person name="Waters E."/>
            <person name="Wood A."/>
            <person name="Yang L."/>
            <person name="Cove D."/>
            <person name="Cuming A."/>
            <person name="Hasebe M."/>
            <person name="Lucas S."/>
            <person name="Mishler D.B."/>
            <person name="Reski R."/>
            <person name="Grigoriev I."/>
            <person name="Quatrano R.S."/>
            <person name="Boore J.L."/>
        </authorList>
    </citation>
    <scope>NUCLEOTIDE SEQUENCE [LARGE SCALE GENOMIC DNA]</scope>
    <source>
        <strain evidence="9 10">cv. Gransden 2004</strain>
    </source>
</reference>
<dbReference type="Gramene" id="Pp3c11_11500V3.1">
    <property type="protein sequence ID" value="Pp3c11_11500V3.1"/>
    <property type="gene ID" value="Pp3c11_11500"/>
</dbReference>
<dbReference type="RefSeq" id="XP_024387879.1">
    <property type="nucleotide sequence ID" value="XM_024532111.2"/>
</dbReference>
<dbReference type="GeneID" id="112288182"/>
<dbReference type="RefSeq" id="XP_024387872.1">
    <property type="nucleotide sequence ID" value="XM_024532104.2"/>
</dbReference>
<keyword evidence="6" id="KW-0812">Transmembrane</keyword>
<evidence type="ECO:0000256" key="6">
    <source>
        <dbReference type="SAM" id="Phobius"/>
    </source>
</evidence>
<feature type="transmembrane region" description="Helical" evidence="6">
    <location>
        <begin position="27"/>
        <end position="52"/>
    </location>
</feature>
<dbReference type="Gramene" id="Pp3c11_11500V3.5">
    <property type="protein sequence ID" value="Pp3c11_11500V3.5"/>
    <property type="gene ID" value="Pp3c11_11500"/>
</dbReference>
<reference evidence="8 10" key="2">
    <citation type="journal article" date="2018" name="Plant J.">
        <title>The Physcomitrella patens chromosome-scale assembly reveals moss genome structure and evolution.</title>
        <authorList>
            <person name="Lang D."/>
            <person name="Ullrich K.K."/>
            <person name="Murat F."/>
            <person name="Fuchs J."/>
            <person name="Jenkins J."/>
            <person name="Haas F.B."/>
            <person name="Piednoel M."/>
            <person name="Gundlach H."/>
            <person name="Van Bel M."/>
            <person name="Meyberg R."/>
            <person name="Vives C."/>
            <person name="Morata J."/>
            <person name="Symeonidi A."/>
            <person name="Hiss M."/>
            <person name="Muchero W."/>
            <person name="Kamisugi Y."/>
            <person name="Saleh O."/>
            <person name="Blanc G."/>
            <person name="Decker E.L."/>
            <person name="van Gessel N."/>
            <person name="Grimwood J."/>
            <person name="Hayes R.D."/>
            <person name="Graham S.W."/>
            <person name="Gunter L.E."/>
            <person name="McDaniel S.F."/>
            <person name="Hoernstein S.N.W."/>
            <person name="Larsson A."/>
            <person name="Li F.W."/>
            <person name="Perroud P.F."/>
            <person name="Phillips J."/>
            <person name="Ranjan P."/>
            <person name="Rokshar D.S."/>
            <person name="Rothfels C.J."/>
            <person name="Schneider L."/>
            <person name="Shu S."/>
            <person name="Stevenson D.W."/>
            <person name="Thummler F."/>
            <person name="Tillich M."/>
            <person name="Villarreal Aguilar J.C."/>
            <person name="Widiez T."/>
            <person name="Wong G.K."/>
            <person name="Wymore A."/>
            <person name="Zhang Y."/>
            <person name="Zimmer A.D."/>
            <person name="Quatrano R.S."/>
            <person name="Mayer K.F.X."/>
            <person name="Goodstein D."/>
            <person name="Casacuberta J.M."/>
            <person name="Vandepoele K."/>
            <person name="Reski R."/>
            <person name="Cuming A.C."/>
            <person name="Tuskan G.A."/>
            <person name="Maumus F."/>
            <person name="Salse J."/>
            <person name="Schmutz J."/>
            <person name="Rensing S.A."/>
        </authorList>
    </citation>
    <scope>NUCLEOTIDE SEQUENCE [LARGE SCALE GENOMIC DNA]</scope>
    <source>
        <strain evidence="9 10">cv. Gransden 2004</strain>
    </source>
</reference>
<dbReference type="RefSeq" id="XP_024387880.1">
    <property type="nucleotide sequence ID" value="XM_024532112.2"/>
</dbReference>
<dbReference type="Proteomes" id="UP000006727">
    <property type="component" value="Chromosome 11"/>
</dbReference>
<evidence type="ECO:0000256" key="1">
    <source>
        <dbReference type="ARBA" id="ARBA00022679"/>
    </source>
</evidence>
<dbReference type="PANTHER" id="PTHR47973">
    <property type="entry name" value="CYSTEINE-RICH RECEPTOR-LIKE PROTEIN KINASE 3"/>
    <property type="match status" value="1"/>
</dbReference>
<evidence type="ECO:0000313" key="9">
    <source>
        <dbReference type="EnsemblPlants" id="Pp3c11_11500V3.1"/>
    </source>
</evidence>
<keyword evidence="2" id="KW-0547">Nucleotide-binding</keyword>
<dbReference type="RefSeq" id="XP_024387874.1">
    <property type="nucleotide sequence ID" value="XM_024532106.2"/>
</dbReference>
<dbReference type="EMBL" id="ABEU02000011">
    <property type="protein sequence ID" value="PNR45135.1"/>
    <property type="molecule type" value="Genomic_DNA"/>
</dbReference>
<dbReference type="FunFam" id="1.10.510.10:FF:001169">
    <property type="entry name" value="Lectin-domain containing receptor kinase A4.2"/>
    <property type="match status" value="1"/>
</dbReference>
<reference evidence="9" key="3">
    <citation type="submission" date="2020-12" db="UniProtKB">
        <authorList>
            <consortium name="EnsemblPlants"/>
        </authorList>
    </citation>
    <scope>IDENTIFICATION</scope>
</reference>
<evidence type="ECO:0000313" key="8">
    <source>
        <dbReference type="EMBL" id="PNR45135.1"/>
    </source>
</evidence>
<dbReference type="AlphaFoldDB" id="A0A2K1JUC6"/>
<dbReference type="InterPro" id="IPR052059">
    <property type="entry name" value="CR_Ser/Thr_kinase"/>
</dbReference>
<dbReference type="PROSITE" id="PS50011">
    <property type="entry name" value="PROTEIN_KINASE_DOM"/>
    <property type="match status" value="1"/>
</dbReference>
<feature type="domain" description="Protein kinase" evidence="7">
    <location>
        <begin position="98"/>
        <end position="372"/>
    </location>
</feature>
<dbReference type="InterPro" id="IPR011009">
    <property type="entry name" value="Kinase-like_dom_sf"/>
</dbReference>
<dbReference type="Gramene" id="Pp3c11_11500V3.4">
    <property type="protein sequence ID" value="Pp3c11_11500V3.4"/>
    <property type="gene ID" value="Pp3c11_11500"/>
</dbReference>
<gene>
    <name evidence="9" type="primary">LOC112288182</name>
    <name evidence="8" type="ORF">PHYPA_014906</name>
</gene>
<keyword evidence="6" id="KW-1133">Transmembrane helix</keyword>
<dbReference type="RefSeq" id="XP_024387873.1">
    <property type="nucleotide sequence ID" value="XM_024532105.2"/>
</dbReference>
<evidence type="ECO:0000256" key="2">
    <source>
        <dbReference type="ARBA" id="ARBA00022741"/>
    </source>
</evidence>
<dbReference type="SUPFAM" id="SSF56112">
    <property type="entry name" value="Protein kinase-like (PK-like)"/>
    <property type="match status" value="1"/>
</dbReference>
<dbReference type="EnsemblPlants" id="Pp3c11_11500V3.5">
    <property type="protein sequence ID" value="Pp3c11_11500V3.5"/>
    <property type="gene ID" value="Pp3c11_11500"/>
</dbReference>
<dbReference type="Gramene" id="Pp3c11_11500V3.6">
    <property type="protein sequence ID" value="Pp3c11_11500V3.6"/>
    <property type="gene ID" value="Pp3c11_11500"/>
</dbReference>
<evidence type="ECO:0000256" key="3">
    <source>
        <dbReference type="ARBA" id="ARBA00022777"/>
    </source>
</evidence>
<dbReference type="InterPro" id="IPR001245">
    <property type="entry name" value="Ser-Thr/Tyr_kinase_cat_dom"/>
</dbReference>
<dbReference type="PaxDb" id="3218-PP1S61_313V6.1"/>
<evidence type="ECO:0000259" key="7">
    <source>
        <dbReference type="PROSITE" id="PS50011"/>
    </source>
</evidence>
<protein>
    <recommendedName>
        <fullName evidence="7">Protein kinase domain-containing protein</fullName>
    </recommendedName>
</protein>
<keyword evidence="10" id="KW-1185">Reference proteome</keyword>
<name>A0A2K1JUC6_PHYPA</name>
<dbReference type="Gramene" id="Pp3c11_11500V3.2">
    <property type="protein sequence ID" value="Pp3c11_11500V3.2"/>
    <property type="gene ID" value="Pp3c11_11500"/>
</dbReference>
<dbReference type="OrthoDB" id="4062651at2759"/>
<organism evidence="8">
    <name type="scientific">Physcomitrium patens</name>
    <name type="common">Spreading-leaved earth moss</name>
    <name type="synonym">Physcomitrella patens</name>
    <dbReference type="NCBI Taxonomy" id="3218"/>
    <lineage>
        <taxon>Eukaryota</taxon>
        <taxon>Viridiplantae</taxon>
        <taxon>Streptophyta</taxon>
        <taxon>Embryophyta</taxon>
        <taxon>Bryophyta</taxon>
        <taxon>Bryophytina</taxon>
        <taxon>Bryopsida</taxon>
        <taxon>Funariidae</taxon>
        <taxon>Funariales</taxon>
        <taxon>Funariaceae</taxon>
        <taxon>Physcomitrium</taxon>
    </lineage>
</organism>
<evidence type="ECO:0000313" key="10">
    <source>
        <dbReference type="Proteomes" id="UP000006727"/>
    </source>
</evidence>
<keyword evidence="1" id="KW-0808">Transferase</keyword>
<dbReference type="GO" id="GO:0005524">
    <property type="term" value="F:ATP binding"/>
    <property type="evidence" value="ECO:0007669"/>
    <property type="project" value="UniProtKB-KW"/>
</dbReference>
<dbReference type="EnsemblPlants" id="Pp3c11_11500V3.3">
    <property type="protein sequence ID" value="Pp3c11_11500V3.3"/>
    <property type="gene ID" value="Pp3c11_11500"/>
</dbReference>
<dbReference type="Gramene" id="Pp3c11_11500V3.3">
    <property type="protein sequence ID" value="Pp3c11_11500V3.3"/>
    <property type="gene ID" value="Pp3c11_11500"/>
</dbReference>
<dbReference type="EnsemblPlants" id="Pp3c11_11500V3.1">
    <property type="protein sequence ID" value="Pp3c11_11500V3.1"/>
    <property type="gene ID" value="Pp3c11_11500"/>
</dbReference>
<dbReference type="FunFam" id="3.30.200.20:FF:001157">
    <property type="entry name" value="Predicted protein"/>
    <property type="match status" value="1"/>
</dbReference>
<dbReference type="RefSeq" id="XP_024387878.1">
    <property type="nucleotide sequence ID" value="XM_024532110.2"/>
</dbReference>
<dbReference type="EnsemblPlants" id="Pp3c11_11500V3.2">
    <property type="protein sequence ID" value="Pp3c11_11500V3.2"/>
    <property type="gene ID" value="Pp3c11_11500"/>
</dbReference>
<feature type="region of interest" description="Disordered" evidence="5">
    <location>
        <begin position="401"/>
        <end position="444"/>
    </location>
</feature>
<dbReference type="RefSeq" id="XP_024387875.1">
    <property type="nucleotide sequence ID" value="XM_024532107.2"/>
</dbReference>
<keyword evidence="6" id="KW-0472">Membrane</keyword>
<dbReference type="GO" id="GO:0004674">
    <property type="term" value="F:protein serine/threonine kinase activity"/>
    <property type="evidence" value="ECO:0000318"/>
    <property type="project" value="GO_Central"/>
</dbReference>
<dbReference type="EnsemblPlants" id="Pp3c11_11500V3.4">
    <property type="protein sequence ID" value="Pp3c11_11500V3.4"/>
    <property type="gene ID" value="Pp3c11_11500"/>
</dbReference>
<proteinExistence type="predicted"/>
<dbReference type="Pfam" id="PF07714">
    <property type="entry name" value="PK_Tyr_Ser-Thr"/>
    <property type="match status" value="1"/>
</dbReference>
<evidence type="ECO:0000256" key="5">
    <source>
        <dbReference type="SAM" id="MobiDB-lite"/>
    </source>
</evidence>
<keyword evidence="3" id="KW-0418">Kinase</keyword>
<dbReference type="STRING" id="3218.A0A2K1JUC6"/>
<keyword evidence="4" id="KW-0067">ATP-binding</keyword>
<dbReference type="Gene3D" id="1.10.510.10">
    <property type="entry name" value="Transferase(Phosphotransferase) domain 1"/>
    <property type="match status" value="1"/>
</dbReference>
<sequence length="444" mass="49219">MDCTSCAPRRALLQATSPAARSTSNLVWLYIVASVLGSVVFLCACCCTWRYCKNRRAKRPKGKPLPFVEQTVSEVLGGPNQTAKLIPYETIAQATNDFDLRQKVGDGRFGPVFQTELPDGSDVAVRRLPLNSRHGKRDFAKGVKNMAEAQHRNVVRLIGCCYTNARLLVYENLPNGNLAQHLFDARAPLDWVSRFDILLGTATGLAYLHEEPDSIFAHGGIKAGNIMLDKIMKPKIADWGLAPLFRNDQGGVKPRNMVSVGYMSPELALEGQLSAKADVFSFGILCLEVISGRQNTDINLLGTEMQTLLSWAWLLRDKHEPLNMLDKCLKNNCNEQEVLRVIFVALLCTQDSAEARPSMSRVVAMLKNEELISKLPEKPEAVKSLELQDQNVSGTFTSKFVTPAKMPHTPRTPSLAKKLSMRWGSRKQRGPSAKLNEPEPVEMG</sequence>
<dbReference type="EnsemblPlants" id="Pp3c11_11500V3.6">
    <property type="protein sequence ID" value="Pp3c11_11500V3.6"/>
    <property type="gene ID" value="Pp3c11_11500"/>
</dbReference>
<dbReference type="InterPro" id="IPR000719">
    <property type="entry name" value="Prot_kinase_dom"/>
</dbReference>
<evidence type="ECO:0000256" key="4">
    <source>
        <dbReference type="ARBA" id="ARBA00022840"/>
    </source>
</evidence>
<dbReference type="KEGG" id="ppp:112288182"/>
<dbReference type="RefSeq" id="XP_024387876.1">
    <property type="nucleotide sequence ID" value="XM_024532108.2"/>
</dbReference>
<dbReference type="Gene3D" id="3.30.200.20">
    <property type="entry name" value="Phosphorylase Kinase, domain 1"/>
    <property type="match status" value="1"/>
</dbReference>